<feature type="signal peptide" evidence="2">
    <location>
        <begin position="1"/>
        <end position="19"/>
    </location>
</feature>
<dbReference type="EMBL" id="QJSX01000002">
    <property type="protein sequence ID" value="PYE55929.1"/>
    <property type="molecule type" value="Genomic_DNA"/>
</dbReference>
<feature type="domain" description="Organic solvent tolerance-like N-terminal" evidence="3">
    <location>
        <begin position="135"/>
        <end position="272"/>
    </location>
</feature>
<evidence type="ECO:0000256" key="1">
    <source>
        <dbReference type="ARBA" id="ARBA00022729"/>
    </source>
</evidence>
<dbReference type="AlphaFoldDB" id="A0A318SAN7"/>
<comment type="caution">
    <text evidence="4">The sequence shown here is derived from an EMBL/GenBank/DDBJ whole genome shotgun (WGS) entry which is preliminary data.</text>
</comment>
<feature type="chain" id="PRO_5016272632" evidence="2">
    <location>
        <begin position="20"/>
        <end position="295"/>
    </location>
</feature>
<evidence type="ECO:0000313" key="4">
    <source>
        <dbReference type="EMBL" id="PYE55929.1"/>
    </source>
</evidence>
<dbReference type="PANTHER" id="PTHR36504">
    <property type="entry name" value="LIPOPOLYSACCHARIDE EXPORT SYSTEM PROTEIN LPTA"/>
    <property type="match status" value="1"/>
</dbReference>
<accession>A0A318SAN7</accession>
<dbReference type="InterPro" id="IPR052037">
    <property type="entry name" value="LPS_export_LptA"/>
</dbReference>
<dbReference type="PANTHER" id="PTHR36504:SF1">
    <property type="entry name" value="LIPOPOLYSACCHARIDE EXPORT SYSTEM PROTEIN LPTA"/>
    <property type="match status" value="1"/>
</dbReference>
<dbReference type="Gene3D" id="2.60.450.10">
    <property type="entry name" value="Lipopolysaccharide (LPS) transport protein A like domain"/>
    <property type="match status" value="1"/>
</dbReference>
<gene>
    <name evidence="4" type="ORF">DES52_102296</name>
</gene>
<organism evidence="4 5">
    <name type="scientific">Deinococcus yavapaiensis KR-236</name>
    <dbReference type="NCBI Taxonomy" id="694435"/>
    <lineage>
        <taxon>Bacteria</taxon>
        <taxon>Thermotogati</taxon>
        <taxon>Deinococcota</taxon>
        <taxon>Deinococci</taxon>
        <taxon>Deinococcales</taxon>
        <taxon>Deinococcaceae</taxon>
        <taxon>Deinococcus</taxon>
    </lineage>
</organism>
<keyword evidence="5" id="KW-1185">Reference proteome</keyword>
<dbReference type="RefSeq" id="WP_110885456.1">
    <property type="nucleotide sequence ID" value="NZ_QJSX01000002.1"/>
</dbReference>
<dbReference type="GO" id="GO:0017089">
    <property type="term" value="F:glycolipid transfer activity"/>
    <property type="evidence" value="ECO:0007669"/>
    <property type="project" value="TreeGrafter"/>
</dbReference>
<dbReference type="Proteomes" id="UP000248326">
    <property type="component" value="Unassembled WGS sequence"/>
</dbReference>
<evidence type="ECO:0000313" key="5">
    <source>
        <dbReference type="Proteomes" id="UP000248326"/>
    </source>
</evidence>
<dbReference type="Pfam" id="PF03968">
    <property type="entry name" value="LptD_N"/>
    <property type="match status" value="1"/>
</dbReference>
<sequence>MKKAQSLLVLAALSTLAVAQTSNSRIIEIEGNISGDLRNGPINFTGTASDPVKATVSTLKINALRAVFSAPTGTPITNARGKRTAEFSDAVTVTRGRLTAKGSSLTYSEVEGSGTLRGNASAVFRPQQADQDPVNITANAMSFDVDTNMSTSRGDVKLVSGSQTGTGDQLVFDENREVGVITGGVAMNRAAKGNQKALTISGEEARVQTDDKLVYMKGKVRVVSGSITTTGNEMYYDDAKNIAVIVGNAVSVEKTASGNRTVRGPAIEQRTDLGRVRQLTSYKIDTSKFKLSNEK</sequence>
<proteinExistence type="predicted"/>
<protein>
    <submittedName>
        <fullName evidence="4">Lipopolysaccharide export system protein LptA</fullName>
    </submittedName>
</protein>
<dbReference type="OrthoDB" id="59791at2"/>
<name>A0A318SAN7_9DEIO</name>
<dbReference type="GO" id="GO:0030288">
    <property type="term" value="C:outer membrane-bounded periplasmic space"/>
    <property type="evidence" value="ECO:0007669"/>
    <property type="project" value="TreeGrafter"/>
</dbReference>
<evidence type="ECO:0000259" key="3">
    <source>
        <dbReference type="Pfam" id="PF03968"/>
    </source>
</evidence>
<dbReference type="GO" id="GO:0009279">
    <property type="term" value="C:cell outer membrane"/>
    <property type="evidence" value="ECO:0007669"/>
    <property type="project" value="TreeGrafter"/>
</dbReference>
<keyword evidence="1 2" id="KW-0732">Signal</keyword>
<dbReference type="InterPro" id="IPR005653">
    <property type="entry name" value="OstA-like_N"/>
</dbReference>
<dbReference type="GO" id="GO:0015920">
    <property type="term" value="P:lipopolysaccharide transport"/>
    <property type="evidence" value="ECO:0007669"/>
    <property type="project" value="TreeGrafter"/>
</dbReference>
<evidence type="ECO:0000256" key="2">
    <source>
        <dbReference type="SAM" id="SignalP"/>
    </source>
</evidence>
<reference evidence="4 5" key="1">
    <citation type="submission" date="2018-06" db="EMBL/GenBank/DDBJ databases">
        <title>Genomic Encyclopedia of Type Strains, Phase IV (KMG-IV): sequencing the most valuable type-strain genomes for metagenomic binning, comparative biology and taxonomic classification.</title>
        <authorList>
            <person name="Goeker M."/>
        </authorList>
    </citation>
    <scope>NUCLEOTIDE SEQUENCE [LARGE SCALE GENOMIC DNA]</scope>
    <source>
        <strain evidence="4 5">DSM 18048</strain>
    </source>
</reference>